<keyword evidence="1" id="KW-0812">Transmembrane</keyword>
<feature type="transmembrane region" description="Helical" evidence="1">
    <location>
        <begin position="346"/>
        <end position="362"/>
    </location>
</feature>
<feature type="transmembrane region" description="Helical" evidence="1">
    <location>
        <begin position="229"/>
        <end position="250"/>
    </location>
</feature>
<dbReference type="RefSeq" id="WP_413268421.1">
    <property type="nucleotide sequence ID" value="NZ_JBHFNQ010000001.1"/>
</dbReference>
<feature type="transmembrane region" description="Helical" evidence="1">
    <location>
        <begin position="137"/>
        <end position="161"/>
    </location>
</feature>
<feature type="transmembrane region" description="Helical" evidence="1">
    <location>
        <begin position="281"/>
        <end position="299"/>
    </location>
</feature>
<dbReference type="Proteomes" id="UP001576774">
    <property type="component" value="Unassembled WGS sequence"/>
</dbReference>
<name>A0ABV4WXK9_9CYAN</name>
<proteinExistence type="predicted"/>
<evidence type="ECO:0000259" key="2">
    <source>
        <dbReference type="Pfam" id="PF20604"/>
    </source>
</evidence>
<organism evidence="3 4">
    <name type="scientific">Floridaenema aerugineum BLCC-F46</name>
    <dbReference type="NCBI Taxonomy" id="3153654"/>
    <lineage>
        <taxon>Bacteria</taxon>
        <taxon>Bacillati</taxon>
        <taxon>Cyanobacteriota</taxon>
        <taxon>Cyanophyceae</taxon>
        <taxon>Oscillatoriophycideae</taxon>
        <taxon>Aerosakkonematales</taxon>
        <taxon>Aerosakkonemataceae</taxon>
        <taxon>Floridanema</taxon>
        <taxon>Floridanema aerugineum</taxon>
    </lineage>
</organism>
<protein>
    <submittedName>
        <fullName evidence="3">DUF6798 domain-containing protein</fullName>
    </submittedName>
</protein>
<feature type="transmembrane region" description="Helical" evidence="1">
    <location>
        <begin position="173"/>
        <end position="195"/>
    </location>
</feature>
<dbReference type="InterPro" id="IPR046477">
    <property type="entry name" value="DUF6798"/>
</dbReference>
<feature type="transmembrane region" description="Helical" evidence="1">
    <location>
        <begin position="201"/>
        <end position="217"/>
    </location>
</feature>
<feature type="transmembrane region" description="Helical" evidence="1">
    <location>
        <begin position="421"/>
        <end position="437"/>
    </location>
</feature>
<evidence type="ECO:0000313" key="4">
    <source>
        <dbReference type="Proteomes" id="UP001576774"/>
    </source>
</evidence>
<feature type="transmembrane region" description="Helical" evidence="1">
    <location>
        <begin position="36"/>
        <end position="56"/>
    </location>
</feature>
<dbReference type="Pfam" id="PF20604">
    <property type="entry name" value="DUF6798"/>
    <property type="match status" value="1"/>
</dbReference>
<comment type="caution">
    <text evidence="3">The sequence shown here is derived from an EMBL/GenBank/DDBJ whole genome shotgun (WGS) entry which is preliminary data.</text>
</comment>
<keyword evidence="4" id="KW-1185">Reference proteome</keyword>
<feature type="transmembrane region" description="Helical" evidence="1">
    <location>
        <begin position="108"/>
        <end position="125"/>
    </location>
</feature>
<evidence type="ECO:0000256" key="1">
    <source>
        <dbReference type="SAM" id="Phobius"/>
    </source>
</evidence>
<accession>A0ABV4WXK9</accession>
<feature type="transmembrane region" description="Helical" evidence="1">
    <location>
        <begin position="374"/>
        <end position="389"/>
    </location>
</feature>
<keyword evidence="1" id="KW-1133">Transmembrane helix</keyword>
<feature type="transmembrane region" description="Helical" evidence="1">
    <location>
        <begin position="395"/>
        <end position="414"/>
    </location>
</feature>
<dbReference type="EMBL" id="JBHFNQ010000001">
    <property type="protein sequence ID" value="MFB2875252.1"/>
    <property type="molecule type" value="Genomic_DNA"/>
</dbReference>
<keyword evidence="1" id="KW-0472">Membrane</keyword>
<feature type="domain" description="DUF6798" evidence="2">
    <location>
        <begin position="460"/>
        <end position="521"/>
    </location>
</feature>
<feature type="transmembrane region" description="Helical" evidence="1">
    <location>
        <begin position="311"/>
        <end position="331"/>
    </location>
</feature>
<evidence type="ECO:0000313" key="3">
    <source>
        <dbReference type="EMBL" id="MFB2875252.1"/>
    </source>
</evidence>
<gene>
    <name evidence="3" type="ORF">ACE1CC_00005</name>
</gene>
<sequence length="589" mass="66290">MNEDSLSPREKTPATVSSNNKFAGEKVLLIDFKIPTYVYILLFYISSLLITGYVIYSSNQALQIPLIYKLNEPTLYPNDPFGDTLPYYSSMLWRVIALLVKVIPLEPLLLTLFLVYRLFLIYAASHLAQTFAPKSQLAAVGAMALFALALDPILGSGTIVSNTFEQTGLSIPFFLLATASLYKFNPIWCAVWTAIGFNLNSMYGTYTLTYFGAVFLLDSNYLKAWKKWLPAFGLFLILASPAIFLTLSAFGRGATDNSLWLIASEIRFPHHLYPLTWDKAVFGRFFLLIILLLTFLYQYRDRMGKLFKHSVIWAGVGIFWLAYAFFAAYIAKSPSMIVMHPARGTDLWYCFAAVAFVSACAIKLEETKGWQKRAFLAAVFGATILIWNPILGPYIIAVCIIALILHPVAYYLLCKVSPNRLAILLTLSVFLFGLQNFQSDLSKSKSFAAAFINQPASTLVEVANWANANAPSDAVFIVDPTGWGEHFRGLAKRPAFVTWKDGSAILWDRPYVKTWAQRIKALGVDITDSGLTEKKVRQKLKSLYAKMSDEDVKLIQSRFPVKYWIVPPKKVSQFPQVFENKTFKVLEIN</sequence>
<reference evidence="3 4" key="1">
    <citation type="submission" date="2024-09" db="EMBL/GenBank/DDBJ databases">
        <title>Floridaenema gen nov. (Aerosakkonemataceae, Aerosakkonematales ord. nov., Cyanobacteria) from benthic tropical and subtropical fresh waters, with the description of four new species.</title>
        <authorList>
            <person name="Moretto J.A."/>
            <person name="Berthold D.E."/>
            <person name="Lefler F.W."/>
            <person name="Huang I.-S."/>
            <person name="Laughinghouse H. IV."/>
        </authorList>
    </citation>
    <scope>NUCLEOTIDE SEQUENCE [LARGE SCALE GENOMIC DNA]</scope>
    <source>
        <strain evidence="3 4">BLCC-F46</strain>
    </source>
</reference>